<evidence type="ECO:0000313" key="1">
    <source>
        <dbReference type="EMBL" id="GAE90835.1"/>
    </source>
</evidence>
<reference evidence="1" key="1">
    <citation type="journal article" date="2014" name="Genome Announc.">
        <title>Draft Genome Sequence of Clostridium straminisolvens Strain JCM 21531T, Isolated from a Cellulose-Degrading Bacterial Community.</title>
        <authorList>
            <person name="Yuki M."/>
            <person name="Oshima K."/>
            <person name="Suda W."/>
            <person name="Sakamoto M."/>
            <person name="Kitamura K."/>
            <person name="Iida T."/>
            <person name="Hattori M."/>
            <person name="Ohkuma M."/>
        </authorList>
    </citation>
    <scope>NUCLEOTIDE SEQUENCE [LARGE SCALE GENOMIC DNA]</scope>
    <source>
        <strain evidence="1">JCM 21531</strain>
    </source>
</reference>
<organism evidence="1 2">
    <name type="scientific">Acetivibrio straminisolvens JCM 21531</name>
    <dbReference type="NCBI Taxonomy" id="1294263"/>
    <lineage>
        <taxon>Bacteria</taxon>
        <taxon>Bacillati</taxon>
        <taxon>Bacillota</taxon>
        <taxon>Clostridia</taxon>
        <taxon>Eubacteriales</taxon>
        <taxon>Oscillospiraceae</taxon>
        <taxon>Acetivibrio</taxon>
    </lineage>
</organism>
<dbReference type="EMBL" id="BAVR01000098">
    <property type="protein sequence ID" value="GAE90835.1"/>
    <property type="molecule type" value="Genomic_DNA"/>
</dbReference>
<protein>
    <submittedName>
        <fullName evidence="1">Uncharacterized protein</fullName>
    </submittedName>
</protein>
<keyword evidence="2" id="KW-1185">Reference proteome</keyword>
<sequence>MNDMEKRGYRVKAQTTNAEINLLIPEMTYRNMSKQMSSNFVEADSDGYDEYANKVNIVAETTSGNIEIVK</sequence>
<accession>W4VBQ3</accession>
<proteinExistence type="predicted"/>
<dbReference type="Proteomes" id="UP000019109">
    <property type="component" value="Unassembled WGS sequence"/>
</dbReference>
<dbReference type="AlphaFoldDB" id="W4VBQ3"/>
<comment type="caution">
    <text evidence="1">The sequence shown here is derived from an EMBL/GenBank/DDBJ whole genome shotgun (WGS) entry which is preliminary data.</text>
</comment>
<dbReference type="STRING" id="1294263.JCM21531_4480"/>
<name>W4VBQ3_9FIRM</name>
<gene>
    <name evidence="1" type="ORF">JCM21531_4480</name>
</gene>
<evidence type="ECO:0000313" key="2">
    <source>
        <dbReference type="Proteomes" id="UP000019109"/>
    </source>
</evidence>